<protein>
    <submittedName>
        <fullName evidence="1">Uncharacterized protein</fullName>
    </submittedName>
</protein>
<name>A0A0H3XMV8_9MOLU</name>
<dbReference type="EMBL" id="CP011856">
    <property type="protein sequence ID" value="AKM54402.1"/>
    <property type="molecule type" value="Genomic_DNA"/>
</dbReference>
<dbReference type="KEGG" id="seri:SERIO_v1c08420"/>
<dbReference type="STRING" id="315358.SERIO_v1c08420"/>
<dbReference type="PATRIC" id="fig|743698.3.peg.848"/>
<evidence type="ECO:0000313" key="1">
    <source>
        <dbReference type="EMBL" id="AKM54402.1"/>
    </source>
</evidence>
<proteinExistence type="predicted"/>
<dbReference type="Proteomes" id="UP000035661">
    <property type="component" value="Chromosome"/>
</dbReference>
<organism evidence="1 2">
    <name type="scientific">Spiroplasma eriocheiris</name>
    <dbReference type="NCBI Taxonomy" id="315358"/>
    <lineage>
        <taxon>Bacteria</taxon>
        <taxon>Bacillati</taxon>
        <taxon>Mycoplasmatota</taxon>
        <taxon>Mollicutes</taxon>
        <taxon>Entomoplasmatales</taxon>
        <taxon>Spiroplasmataceae</taxon>
        <taxon>Spiroplasma</taxon>
    </lineage>
</organism>
<keyword evidence="2" id="KW-1185">Reference proteome</keyword>
<gene>
    <name evidence="1" type="ORF">SERIO_v1c08420</name>
</gene>
<evidence type="ECO:0000313" key="2">
    <source>
        <dbReference type="Proteomes" id="UP000035661"/>
    </source>
</evidence>
<dbReference type="AlphaFoldDB" id="A0A0H3XMV8"/>
<sequence>MSGFIKKNNLVFNFQETNIYSKKDWLKEFIIFCMNIKTIMWVNKTSNIQVFDVPIDDSNSKINEYKKENSKYAINYATENLNLSFSGNKNINDLSSFYEDYKILFKIKNYKYIYEKSEDTNIIYFNSDFIAYFENNSNVSFSTNSNFAVFLNDEI</sequence>
<reference evidence="1 2" key="1">
    <citation type="journal article" date="2015" name="Genome Biol. Evol.">
        <title>Found and Lost: The Fates of Horizontally Acquired Genes in Arthropod-Symbiotic Spiroplasma.</title>
        <authorList>
            <person name="Lo W.S."/>
            <person name="Gasparich G.E."/>
            <person name="Kuo C.H."/>
        </authorList>
    </citation>
    <scope>NUCLEOTIDE SEQUENCE [LARGE SCALE GENOMIC DNA]</scope>
    <source>
        <strain evidence="2">TDA-040725-5</strain>
    </source>
</reference>
<reference evidence="2" key="2">
    <citation type="submission" date="2015-06" db="EMBL/GenBank/DDBJ databases">
        <title>Complete genome sequence of Spiroplasma eriocheiris TDA-040725-5 (DSM 21848).</title>
        <authorList>
            <person name="Lo W.-S."/>
            <person name="Kuo C.-H."/>
        </authorList>
    </citation>
    <scope>NUCLEOTIDE SEQUENCE [LARGE SCALE GENOMIC DNA]</scope>
    <source>
        <strain evidence="2">TDA-040725-5</strain>
    </source>
</reference>
<accession>A0A0H3XMV8</accession>